<proteinExistence type="predicted"/>
<dbReference type="AlphaFoldDB" id="A0A7W7A9A9"/>
<gene>
    <name evidence="2" type="ORF">GGR37_001067</name>
</gene>
<keyword evidence="3" id="KW-1185">Reference proteome</keyword>
<dbReference type="OrthoDB" id="9798990at2"/>
<dbReference type="Proteomes" id="UP000538566">
    <property type="component" value="Unassembled WGS sequence"/>
</dbReference>
<dbReference type="PANTHER" id="PTHR36173:SF2">
    <property type="entry name" value="RIBONUCLEASE VAPC16"/>
    <property type="match status" value="1"/>
</dbReference>
<evidence type="ECO:0000313" key="2">
    <source>
        <dbReference type="EMBL" id="MBB4612808.1"/>
    </source>
</evidence>
<dbReference type="Gene3D" id="3.40.50.1010">
    <property type="entry name" value="5'-nuclease"/>
    <property type="match status" value="1"/>
</dbReference>
<accession>A0A7W7A9A9</accession>
<dbReference type="InterPro" id="IPR041705">
    <property type="entry name" value="PIN_Sll0205"/>
</dbReference>
<reference evidence="2 3" key="1">
    <citation type="submission" date="2020-08" db="EMBL/GenBank/DDBJ databases">
        <title>Genomic Encyclopedia of Type Strains, Phase IV (KMG-IV): sequencing the most valuable type-strain genomes for metagenomic binning, comparative biology and taxonomic classification.</title>
        <authorList>
            <person name="Goeker M."/>
        </authorList>
    </citation>
    <scope>NUCLEOTIDE SEQUENCE [LARGE SCALE GENOMIC DNA]</scope>
    <source>
        <strain evidence="2 3">DSM 17507</strain>
    </source>
</reference>
<evidence type="ECO:0000259" key="1">
    <source>
        <dbReference type="Pfam" id="PF01850"/>
    </source>
</evidence>
<name>A0A7W7A9A9_9SPHN</name>
<dbReference type="SUPFAM" id="SSF88723">
    <property type="entry name" value="PIN domain-like"/>
    <property type="match status" value="1"/>
</dbReference>
<dbReference type="Pfam" id="PF01850">
    <property type="entry name" value="PIN"/>
    <property type="match status" value="1"/>
</dbReference>
<dbReference type="EMBL" id="JACHOA010000002">
    <property type="protein sequence ID" value="MBB4612808.1"/>
    <property type="molecule type" value="Genomic_DNA"/>
</dbReference>
<sequence>MKLLIDTHILVWIVLDDPRLSAAQRAVLSDPDNDIILSAANAYELAHLQQLRRIPLEEPIDKLQELVGFELEDLPALVWSKVVDLPDIHRDPLDRLLVAHALVTGMTLVSADECIRRYPVTVV</sequence>
<protein>
    <submittedName>
        <fullName evidence="2">PIN domain nuclease of toxin-antitoxin system</fullName>
    </submittedName>
</protein>
<dbReference type="RefSeq" id="WP_158637794.1">
    <property type="nucleotide sequence ID" value="NZ_JACHOA010000002.1"/>
</dbReference>
<dbReference type="InterPro" id="IPR052919">
    <property type="entry name" value="TA_system_RNase"/>
</dbReference>
<dbReference type="CDD" id="cd09872">
    <property type="entry name" value="PIN_Sll0205-like"/>
    <property type="match status" value="1"/>
</dbReference>
<evidence type="ECO:0000313" key="3">
    <source>
        <dbReference type="Proteomes" id="UP000538566"/>
    </source>
</evidence>
<dbReference type="PANTHER" id="PTHR36173">
    <property type="entry name" value="RIBONUCLEASE VAPC16-RELATED"/>
    <property type="match status" value="1"/>
</dbReference>
<dbReference type="InterPro" id="IPR002716">
    <property type="entry name" value="PIN_dom"/>
</dbReference>
<dbReference type="InterPro" id="IPR029060">
    <property type="entry name" value="PIN-like_dom_sf"/>
</dbReference>
<feature type="domain" description="PIN" evidence="1">
    <location>
        <begin position="4"/>
        <end position="118"/>
    </location>
</feature>
<organism evidence="2 3">
    <name type="scientific">Novosphingobium taihuense</name>
    <dbReference type="NCBI Taxonomy" id="260085"/>
    <lineage>
        <taxon>Bacteria</taxon>
        <taxon>Pseudomonadati</taxon>
        <taxon>Pseudomonadota</taxon>
        <taxon>Alphaproteobacteria</taxon>
        <taxon>Sphingomonadales</taxon>
        <taxon>Sphingomonadaceae</taxon>
        <taxon>Novosphingobium</taxon>
    </lineage>
</organism>
<comment type="caution">
    <text evidence="2">The sequence shown here is derived from an EMBL/GenBank/DDBJ whole genome shotgun (WGS) entry which is preliminary data.</text>
</comment>